<dbReference type="CDD" id="cd00085">
    <property type="entry name" value="HNHc"/>
    <property type="match status" value="1"/>
</dbReference>
<dbReference type="Pfam" id="PF01844">
    <property type="entry name" value="HNH"/>
    <property type="match status" value="1"/>
</dbReference>
<keyword evidence="4" id="KW-1185">Reference proteome</keyword>
<protein>
    <recommendedName>
        <fullName evidence="2">HNH nuclease domain-containing protein</fullName>
    </recommendedName>
</protein>
<dbReference type="Gene3D" id="1.10.30.50">
    <property type="match status" value="1"/>
</dbReference>
<evidence type="ECO:0000313" key="4">
    <source>
        <dbReference type="Proteomes" id="UP000198546"/>
    </source>
</evidence>
<dbReference type="SMART" id="SM00507">
    <property type="entry name" value="HNHc"/>
    <property type="match status" value="1"/>
</dbReference>
<name>A0A1G6WA13_9ACTN</name>
<dbReference type="InterPro" id="IPR003615">
    <property type="entry name" value="HNH_nuc"/>
</dbReference>
<dbReference type="Pfam" id="PF02720">
    <property type="entry name" value="DUF222"/>
    <property type="match status" value="1"/>
</dbReference>
<accession>A0A1G6WA13</accession>
<feature type="domain" description="HNH nuclease" evidence="2">
    <location>
        <begin position="319"/>
        <end position="371"/>
    </location>
</feature>
<evidence type="ECO:0000313" key="3">
    <source>
        <dbReference type="EMBL" id="SDD62712.1"/>
    </source>
</evidence>
<dbReference type="Proteomes" id="UP000198546">
    <property type="component" value="Chromosome i"/>
</dbReference>
<gene>
    <name evidence="3" type="ORF">SAMN04489747_1388</name>
</gene>
<dbReference type="OrthoDB" id="3790359at2"/>
<dbReference type="RefSeq" id="WP_090591854.1">
    <property type="nucleotide sequence ID" value="NZ_LT629688.1"/>
</dbReference>
<dbReference type="GO" id="GO:0008270">
    <property type="term" value="F:zinc ion binding"/>
    <property type="evidence" value="ECO:0007669"/>
    <property type="project" value="InterPro"/>
</dbReference>
<dbReference type="InterPro" id="IPR002711">
    <property type="entry name" value="HNH"/>
</dbReference>
<dbReference type="AlphaFoldDB" id="A0A1G6WA13"/>
<evidence type="ECO:0000259" key="2">
    <source>
        <dbReference type="SMART" id="SM00507"/>
    </source>
</evidence>
<dbReference type="GO" id="GO:0004519">
    <property type="term" value="F:endonuclease activity"/>
    <property type="evidence" value="ECO:0007669"/>
    <property type="project" value="InterPro"/>
</dbReference>
<reference evidence="3 4" key="1">
    <citation type="submission" date="2016-10" db="EMBL/GenBank/DDBJ databases">
        <authorList>
            <person name="de Groot N.N."/>
        </authorList>
    </citation>
    <scope>NUCLEOTIDE SEQUENCE [LARGE SCALE GENOMIC DNA]</scope>
    <source>
        <strain evidence="3 4">MON 2.2</strain>
    </source>
</reference>
<dbReference type="GO" id="GO:0003676">
    <property type="term" value="F:nucleic acid binding"/>
    <property type="evidence" value="ECO:0007669"/>
    <property type="project" value="InterPro"/>
</dbReference>
<dbReference type="STRING" id="675864.SAMN04489747_1388"/>
<organism evidence="3 4">
    <name type="scientific">Auraticoccus monumenti</name>
    <dbReference type="NCBI Taxonomy" id="675864"/>
    <lineage>
        <taxon>Bacteria</taxon>
        <taxon>Bacillati</taxon>
        <taxon>Actinomycetota</taxon>
        <taxon>Actinomycetes</taxon>
        <taxon>Propionibacteriales</taxon>
        <taxon>Propionibacteriaceae</taxon>
        <taxon>Auraticoccus</taxon>
    </lineage>
</organism>
<dbReference type="EMBL" id="LT629688">
    <property type="protein sequence ID" value="SDD62712.1"/>
    <property type="molecule type" value="Genomic_DNA"/>
</dbReference>
<sequence length="409" mass="45089">MELTAAPPLEEGCDVPHLGRLAHARRAAAQAEFALWAAMLDHRDEARAALQATEPSRHRAATGLGSTVLDIAQTLAVSELSVEVILSTADTVRRSLPALWRAFSLGAVDAHRVRTIHSVLTTAHTDTLIGLLDTRAVDYAATHTPAELRAWLKRLRARIEPDQSTAEAETARDRRRVEIVHVDHAMSWINAYVPTTIAVAIEKRLATAARALPEIDPDTGELDQRTQDQKRADLICHWLTSCEGTQTTVRAEVAISIDARDLIGLTDGPGAVRGHGIPVPAAWVRELATQETTLFRRLVLDASGQVLDTTSLGYQPPGALRQALQWRDGRCRVAGCQVPADRTDLDHHHPWERGGPTNAGNLRSLCRRHHRMKSHGHLTAHHYRPPDTYRERVLDQTSVEIDLVHLQAA</sequence>
<dbReference type="InterPro" id="IPR003870">
    <property type="entry name" value="DUF222"/>
</dbReference>
<proteinExistence type="inferred from homology"/>
<evidence type="ECO:0000256" key="1">
    <source>
        <dbReference type="ARBA" id="ARBA00023450"/>
    </source>
</evidence>
<comment type="similarity">
    <text evidence="1">Belongs to the Rv1128c/1148c/1588c/1702c/1945/3466 family.</text>
</comment>